<proteinExistence type="predicted"/>
<protein>
    <recommendedName>
        <fullName evidence="3">Nuclease</fullName>
    </recommendedName>
</protein>
<keyword evidence="2" id="KW-1185">Reference proteome</keyword>
<evidence type="ECO:0000313" key="1">
    <source>
        <dbReference type="EMBL" id="KAA9001504.1"/>
    </source>
</evidence>
<gene>
    <name evidence="1" type="ORF">FJU31_05955</name>
</gene>
<dbReference type="RefSeq" id="WP_150453924.1">
    <property type="nucleotide sequence ID" value="NZ_VYKI01000005.1"/>
</dbReference>
<evidence type="ECO:0008006" key="3">
    <source>
        <dbReference type="Google" id="ProtNLM"/>
    </source>
</evidence>
<accession>A0ABQ6T2W6</accession>
<organism evidence="1 2">
    <name type="scientific">Stenotrophomonas cyclobalanopsidis</name>
    <dbReference type="NCBI Taxonomy" id="2771362"/>
    <lineage>
        <taxon>Bacteria</taxon>
        <taxon>Pseudomonadati</taxon>
        <taxon>Pseudomonadota</taxon>
        <taxon>Gammaproteobacteria</taxon>
        <taxon>Lysobacterales</taxon>
        <taxon>Lysobacteraceae</taxon>
        <taxon>Stenotrophomonas</taxon>
    </lineage>
</organism>
<dbReference type="Proteomes" id="UP000326367">
    <property type="component" value="Unassembled WGS sequence"/>
</dbReference>
<comment type="caution">
    <text evidence="1">The sequence shown here is derived from an EMBL/GenBank/DDBJ whole genome shotgun (WGS) entry which is preliminary data.</text>
</comment>
<name>A0ABQ6T2W6_9GAMM</name>
<dbReference type="EMBL" id="VYKI01000005">
    <property type="protein sequence ID" value="KAA9001504.1"/>
    <property type="molecule type" value="Genomic_DNA"/>
</dbReference>
<reference evidence="1 2" key="1">
    <citation type="journal article" date="2020" name="Antonie Van Leeuwenhoek">
        <title>Stenotrophomonas cyclobalanopsidis sp. nov., isolated from the leaf spot disease of Cyclobalanopsis patelliformis.</title>
        <authorList>
            <person name="Bian D.R."/>
            <person name="Xue H."/>
            <person name="Piao C.G."/>
            <person name="Li Y."/>
        </authorList>
    </citation>
    <scope>NUCLEOTIDE SEQUENCE [LARGE SCALE GENOMIC DNA]</scope>
    <source>
        <strain evidence="1 2">TPQG1-4</strain>
    </source>
</reference>
<sequence>MPHHEKIALTGVVEHVFAHRFTLLAGGQPYLADLGPKGAEAFALRPGLAVTLEGERRPSEIKVLSIARTGGKRVEIEHKKPHHGPGHHGDKHVQADPAAALDAVKRAGWTSAGEPQRHPKHFEVLARQKGGDWMELHVDFAGGIYKQKPAAAHKWDIA</sequence>
<evidence type="ECO:0000313" key="2">
    <source>
        <dbReference type="Proteomes" id="UP000326367"/>
    </source>
</evidence>